<comment type="caution">
    <text evidence="2">The sequence shown here is derived from an EMBL/GenBank/DDBJ whole genome shotgun (WGS) entry which is preliminary data.</text>
</comment>
<proteinExistence type="predicted"/>
<dbReference type="PANTHER" id="PTHR11362:SF148">
    <property type="entry name" value="CARBOXYPEPTIDASE Y INHIBITOR"/>
    <property type="match status" value="1"/>
</dbReference>
<accession>A0A9P8EEF3</accession>
<dbReference type="Gene3D" id="3.90.280.10">
    <property type="entry name" value="PEBP-like"/>
    <property type="match status" value="1"/>
</dbReference>
<dbReference type="CDD" id="cd00866">
    <property type="entry name" value="PEBP_euk"/>
    <property type="match status" value="1"/>
</dbReference>
<feature type="signal peptide" evidence="1">
    <location>
        <begin position="1"/>
        <end position="16"/>
    </location>
</feature>
<reference evidence="2" key="2">
    <citation type="submission" date="2021-08" db="EMBL/GenBank/DDBJ databases">
        <authorList>
            <person name="Gostincar C."/>
            <person name="Sun X."/>
            <person name="Song Z."/>
            <person name="Gunde-Cimerman N."/>
        </authorList>
    </citation>
    <scope>NUCLEOTIDE SEQUENCE</scope>
    <source>
        <strain evidence="2">EXF-9911</strain>
    </source>
</reference>
<evidence type="ECO:0000256" key="1">
    <source>
        <dbReference type="SAM" id="SignalP"/>
    </source>
</evidence>
<dbReference type="InterPro" id="IPR035810">
    <property type="entry name" value="PEBP_euk"/>
</dbReference>
<evidence type="ECO:0000313" key="3">
    <source>
        <dbReference type="Proteomes" id="UP000779574"/>
    </source>
</evidence>
<dbReference type="AlphaFoldDB" id="A0A9P8EEF3"/>
<dbReference type="PANTHER" id="PTHR11362">
    <property type="entry name" value="PHOSPHATIDYLETHANOLAMINE-BINDING PROTEIN"/>
    <property type="match status" value="1"/>
</dbReference>
<dbReference type="GO" id="GO:0030414">
    <property type="term" value="F:peptidase inhibitor activity"/>
    <property type="evidence" value="ECO:0007669"/>
    <property type="project" value="TreeGrafter"/>
</dbReference>
<dbReference type="EMBL" id="JAHFXF010000450">
    <property type="protein sequence ID" value="KAG9687534.1"/>
    <property type="molecule type" value="Genomic_DNA"/>
</dbReference>
<protein>
    <submittedName>
        <fullName evidence="2">PEBP-like protein</fullName>
    </submittedName>
</protein>
<dbReference type="GO" id="GO:0046578">
    <property type="term" value="P:regulation of Ras protein signal transduction"/>
    <property type="evidence" value="ECO:0007669"/>
    <property type="project" value="TreeGrafter"/>
</dbReference>
<name>A0A9P8EEF3_AURME</name>
<gene>
    <name evidence="2" type="ORF">KCU76_g10264</name>
</gene>
<dbReference type="OrthoDB" id="2506647at2759"/>
<keyword evidence="1" id="KW-0732">Signal</keyword>
<dbReference type="Proteomes" id="UP000779574">
    <property type="component" value="Unassembled WGS sequence"/>
</dbReference>
<dbReference type="SUPFAM" id="SSF49777">
    <property type="entry name" value="PEBP-like"/>
    <property type="match status" value="1"/>
</dbReference>
<feature type="chain" id="PRO_5040364328" evidence="1">
    <location>
        <begin position="17"/>
        <end position="219"/>
    </location>
</feature>
<dbReference type="InterPro" id="IPR036610">
    <property type="entry name" value="PEBP-like_sf"/>
</dbReference>
<dbReference type="InterPro" id="IPR008914">
    <property type="entry name" value="PEBP"/>
</dbReference>
<organism evidence="2 3">
    <name type="scientific">Aureobasidium melanogenum</name>
    <name type="common">Aureobasidium pullulans var. melanogenum</name>
    <dbReference type="NCBI Taxonomy" id="46634"/>
    <lineage>
        <taxon>Eukaryota</taxon>
        <taxon>Fungi</taxon>
        <taxon>Dikarya</taxon>
        <taxon>Ascomycota</taxon>
        <taxon>Pezizomycotina</taxon>
        <taxon>Dothideomycetes</taxon>
        <taxon>Dothideomycetidae</taxon>
        <taxon>Dothideales</taxon>
        <taxon>Saccotheciaceae</taxon>
        <taxon>Aureobasidium</taxon>
    </lineage>
</organism>
<feature type="non-terminal residue" evidence="2">
    <location>
        <position position="219"/>
    </location>
</feature>
<dbReference type="Pfam" id="PF01161">
    <property type="entry name" value="PBP"/>
    <property type="match status" value="1"/>
</dbReference>
<dbReference type="GO" id="GO:0005543">
    <property type="term" value="F:phospholipid binding"/>
    <property type="evidence" value="ECO:0007669"/>
    <property type="project" value="TreeGrafter"/>
</dbReference>
<sequence length="219" mass="24351">MLFNMLVRYFMLSVLAERVVSFVLPSQEILTSSPAEKDPNAILSALRDAEVIPDVLDTFSPLLSLTANWSSSAKTSLGNTLPPSQLSHRPDIYASLIPSAYLPHGIEYVLALTDPDAPSRDNPKWSQVCHWLGSYRDGDVKELVEYKAPAPPEKTGKHRYVAVVLVPRNGTTEPLDLVVPEERKRWGYDEERAGVREFAGVNGLKVIAANFIYSQNDKQ</sequence>
<evidence type="ECO:0000313" key="2">
    <source>
        <dbReference type="EMBL" id="KAG9687534.1"/>
    </source>
</evidence>
<dbReference type="GO" id="GO:0030162">
    <property type="term" value="P:regulation of proteolysis"/>
    <property type="evidence" value="ECO:0007669"/>
    <property type="project" value="TreeGrafter"/>
</dbReference>
<reference evidence="2" key="1">
    <citation type="journal article" date="2021" name="J Fungi (Basel)">
        <title>Virulence traits and population genomics of the black yeast Aureobasidium melanogenum.</title>
        <authorList>
            <person name="Cernosa A."/>
            <person name="Sun X."/>
            <person name="Gostincar C."/>
            <person name="Fang C."/>
            <person name="Gunde-Cimerman N."/>
            <person name="Song Z."/>
        </authorList>
    </citation>
    <scope>NUCLEOTIDE SEQUENCE</scope>
    <source>
        <strain evidence="2">EXF-9911</strain>
    </source>
</reference>